<gene>
    <name evidence="2" type="ORF">C7456_101368</name>
</gene>
<evidence type="ECO:0000313" key="3">
    <source>
        <dbReference type="Proteomes" id="UP000245812"/>
    </source>
</evidence>
<dbReference type="PROSITE" id="PS51257">
    <property type="entry name" value="PROKAR_LIPOPROTEIN"/>
    <property type="match status" value="1"/>
</dbReference>
<keyword evidence="3" id="KW-1185">Reference proteome</keyword>
<protein>
    <recommendedName>
        <fullName evidence="4">DUF3299 domain-containing protein</fullName>
    </recommendedName>
</protein>
<keyword evidence="1" id="KW-0732">Signal</keyword>
<evidence type="ECO:0008006" key="4">
    <source>
        <dbReference type="Google" id="ProtNLM"/>
    </source>
</evidence>
<name>A0A316IIJ8_9GAMM</name>
<dbReference type="AlphaFoldDB" id="A0A316IIJ8"/>
<dbReference type="InterPro" id="IPR021727">
    <property type="entry name" value="DUF3299"/>
</dbReference>
<proteinExistence type="predicted"/>
<accession>A0A316IIJ8</accession>
<feature type="chain" id="PRO_5016458494" description="DUF3299 domain-containing protein" evidence="1">
    <location>
        <begin position="23"/>
        <end position="243"/>
    </location>
</feature>
<comment type="caution">
    <text evidence="2">The sequence shown here is derived from an EMBL/GenBank/DDBJ whole genome shotgun (WGS) entry which is preliminary data.</text>
</comment>
<feature type="signal peptide" evidence="1">
    <location>
        <begin position="1"/>
        <end position="22"/>
    </location>
</feature>
<sequence length="243" mass="25686">MRRPVRFACLAIGLLAACSRHGGGGTGGPAPAGTSARAVLVRAEAAAAEGRARRARAEAAGILAAQGLAAERNATAARDGLPPGTLGDADADGYAELEWTHMLPAEDVALLDKAPPVLHIGNRRGSQFGTLHTVAALDGRKVRLPGYVVPLGSDDAGRMNEFFFVPFYGACIHVPPPPPNMMVHVTLARGVDAPQLWDPFWLKGVLRIETTRNSMAASAYAMHDAVLTPYSDDDMQNLRNAFE</sequence>
<dbReference type="RefSeq" id="WP_245889738.1">
    <property type="nucleotide sequence ID" value="NZ_MSZV01000048.1"/>
</dbReference>
<reference evidence="2 3" key="1">
    <citation type="submission" date="2018-05" db="EMBL/GenBank/DDBJ databases">
        <title>Genomic Encyclopedia of Type Strains, Phase IV (KMG-IV): sequencing the most valuable type-strain genomes for metagenomic binning, comparative biology and taxonomic classification.</title>
        <authorList>
            <person name="Goeker M."/>
        </authorList>
    </citation>
    <scope>NUCLEOTIDE SEQUENCE [LARGE SCALE GENOMIC DNA]</scope>
    <source>
        <strain evidence="2 3">DSM 14263</strain>
    </source>
</reference>
<evidence type="ECO:0000256" key="1">
    <source>
        <dbReference type="SAM" id="SignalP"/>
    </source>
</evidence>
<dbReference type="Gene3D" id="2.40.50.870">
    <property type="entry name" value="Protein of unknown function (DUF3299)"/>
    <property type="match status" value="1"/>
</dbReference>
<dbReference type="Pfam" id="PF11736">
    <property type="entry name" value="DUF3299"/>
    <property type="match status" value="1"/>
</dbReference>
<evidence type="ECO:0000313" key="2">
    <source>
        <dbReference type="EMBL" id="PWK93019.1"/>
    </source>
</evidence>
<dbReference type="EMBL" id="QGHC01000001">
    <property type="protein sequence ID" value="PWK93019.1"/>
    <property type="molecule type" value="Genomic_DNA"/>
</dbReference>
<organism evidence="2 3">
    <name type="scientific">Fulvimonas soli</name>
    <dbReference type="NCBI Taxonomy" id="155197"/>
    <lineage>
        <taxon>Bacteria</taxon>
        <taxon>Pseudomonadati</taxon>
        <taxon>Pseudomonadota</taxon>
        <taxon>Gammaproteobacteria</taxon>
        <taxon>Lysobacterales</taxon>
        <taxon>Rhodanobacteraceae</taxon>
        <taxon>Fulvimonas</taxon>
    </lineage>
</organism>
<dbReference type="Proteomes" id="UP000245812">
    <property type="component" value="Unassembled WGS sequence"/>
</dbReference>